<proteinExistence type="predicted"/>
<dbReference type="STRING" id="1122155.SAMN02745158_00655"/>
<dbReference type="OrthoDB" id="9792226at2"/>
<keyword evidence="3" id="KW-1185">Reference proteome</keyword>
<feature type="domain" description="DUF1540" evidence="1">
    <location>
        <begin position="5"/>
        <end position="42"/>
    </location>
</feature>
<evidence type="ECO:0000313" key="3">
    <source>
        <dbReference type="Proteomes" id="UP000184245"/>
    </source>
</evidence>
<evidence type="ECO:0000259" key="1">
    <source>
        <dbReference type="Pfam" id="PF07561"/>
    </source>
</evidence>
<dbReference type="EMBL" id="FQVI01000002">
    <property type="protein sequence ID" value="SHE49873.1"/>
    <property type="molecule type" value="Genomic_DNA"/>
</dbReference>
<name>A0A1M4TZR0_9CLOT</name>
<accession>A0A1M4TZR0</accession>
<protein>
    <recommendedName>
        <fullName evidence="1">DUF1540 domain-containing protein</fullName>
    </recommendedName>
</protein>
<feature type="domain" description="DUF1540" evidence="1">
    <location>
        <begin position="63"/>
        <end position="101"/>
    </location>
</feature>
<dbReference type="Proteomes" id="UP000184245">
    <property type="component" value="Unassembled WGS sequence"/>
</dbReference>
<dbReference type="InterPro" id="IPR011437">
    <property type="entry name" value="DUF1540"/>
</dbReference>
<dbReference type="AlphaFoldDB" id="A0A1M4TZR0"/>
<gene>
    <name evidence="2" type="ORF">SAMN02745158_00655</name>
</gene>
<dbReference type="Pfam" id="PF07561">
    <property type="entry name" value="DUF1540"/>
    <property type="match status" value="2"/>
</dbReference>
<reference evidence="2 3" key="1">
    <citation type="submission" date="2016-11" db="EMBL/GenBank/DDBJ databases">
        <authorList>
            <person name="Jaros S."/>
            <person name="Januszkiewicz K."/>
            <person name="Wedrychowicz H."/>
        </authorList>
    </citation>
    <scope>NUCLEOTIDE SEQUENCE [LARGE SCALE GENOMIC DNA]</scope>
    <source>
        <strain evidence="2 3">DSM 17459</strain>
    </source>
</reference>
<dbReference type="RefSeq" id="WP_072848966.1">
    <property type="nucleotide sequence ID" value="NZ_FQVI01000002.1"/>
</dbReference>
<organism evidence="2 3">
    <name type="scientific">Lactonifactor longoviformis DSM 17459</name>
    <dbReference type="NCBI Taxonomy" id="1122155"/>
    <lineage>
        <taxon>Bacteria</taxon>
        <taxon>Bacillati</taxon>
        <taxon>Bacillota</taxon>
        <taxon>Clostridia</taxon>
        <taxon>Eubacteriales</taxon>
        <taxon>Clostridiaceae</taxon>
        <taxon>Lactonifactor</taxon>
    </lineage>
</organism>
<evidence type="ECO:0000313" key="2">
    <source>
        <dbReference type="EMBL" id="SHE49873.1"/>
    </source>
</evidence>
<sequence length="104" mass="11103">MPLLSCTAKSCIYNCDEYCSKGDILVSGEDAKQPDETCCSSFCERTGESSSNSAGCGCKTISVDCEACQCVYNDDERCSADKITINGASACHCDDTRCGSFEKE</sequence>